<dbReference type="GO" id="GO:0097602">
    <property type="term" value="F:cullin family protein binding"/>
    <property type="evidence" value="ECO:0007669"/>
    <property type="project" value="TreeGrafter"/>
</dbReference>
<dbReference type="PANTHER" id="PTHR15668:SF4">
    <property type="entry name" value="COILED-COIL DOMAIN-CONTAINING PROTEIN 22"/>
    <property type="match status" value="1"/>
</dbReference>
<dbReference type="Proteomes" id="UP001141806">
    <property type="component" value="Unassembled WGS sequence"/>
</dbReference>
<dbReference type="Pfam" id="PF05667">
    <property type="entry name" value="CCDC22_CC"/>
    <property type="match status" value="1"/>
</dbReference>
<proteinExistence type="predicted"/>
<accession>A0A9Q0L372</accession>
<feature type="coiled-coil region" evidence="1">
    <location>
        <begin position="257"/>
        <end position="284"/>
    </location>
</feature>
<keyword evidence="4" id="KW-1185">Reference proteome</keyword>
<name>A0A9Q0L372_9MAGN</name>
<dbReference type="GO" id="GO:2000060">
    <property type="term" value="P:positive regulation of ubiquitin-dependent protein catabolic process"/>
    <property type="evidence" value="ECO:0007669"/>
    <property type="project" value="TreeGrafter"/>
</dbReference>
<gene>
    <name evidence="3" type="ORF">NE237_031843</name>
</gene>
<dbReference type="InterPro" id="IPR048348">
    <property type="entry name" value="CCDC22_CC"/>
</dbReference>
<comment type="caution">
    <text evidence="3">The sequence shown here is derived from an EMBL/GenBank/DDBJ whole genome shotgun (WGS) entry which is preliminary data.</text>
</comment>
<organism evidence="3 4">
    <name type="scientific">Protea cynaroides</name>
    <dbReference type="NCBI Taxonomy" id="273540"/>
    <lineage>
        <taxon>Eukaryota</taxon>
        <taxon>Viridiplantae</taxon>
        <taxon>Streptophyta</taxon>
        <taxon>Embryophyta</taxon>
        <taxon>Tracheophyta</taxon>
        <taxon>Spermatophyta</taxon>
        <taxon>Magnoliopsida</taxon>
        <taxon>Proteales</taxon>
        <taxon>Proteaceae</taxon>
        <taxon>Protea</taxon>
    </lineage>
</organism>
<dbReference type="InterPro" id="IPR008530">
    <property type="entry name" value="CCDC22"/>
</dbReference>
<dbReference type="OrthoDB" id="10266736at2759"/>
<dbReference type="EMBL" id="JAMYWD010000001">
    <property type="protein sequence ID" value="KAJ4981006.1"/>
    <property type="molecule type" value="Genomic_DNA"/>
</dbReference>
<protein>
    <recommendedName>
        <fullName evidence="2">CCDC22 coiled-coil domain-containing protein</fullName>
    </recommendedName>
</protein>
<keyword evidence="1" id="KW-0175">Coiled coil</keyword>
<evidence type="ECO:0000313" key="3">
    <source>
        <dbReference type="EMBL" id="KAJ4981006.1"/>
    </source>
</evidence>
<reference evidence="3" key="1">
    <citation type="journal article" date="2023" name="Plant J.">
        <title>The genome of the king protea, Protea cynaroides.</title>
        <authorList>
            <person name="Chang J."/>
            <person name="Duong T.A."/>
            <person name="Schoeman C."/>
            <person name="Ma X."/>
            <person name="Roodt D."/>
            <person name="Barker N."/>
            <person name="Li Z."/>
            <person name="Van de Peer Y."/>
            <person name="Mizrachi E."/>
        </authorList>
    </citation>
    <scope>NUCLEOTIDE SEQUENCE</scope>
    <source>
        <tissue evidence="3">Young leaves</tissue>
    </source>
</reference>
<sequence length="545" mass="62935">MEEAQEILLNSLKNWGVSLPVGMTSVQNLTPTTLVSICSQSLHLIDESSSFPTSLPDSMAEQLKISIEISAAIKSLGYRGNMSFHQFLYPNEEDSHKLVRFLVEKISETSQSRNAASRREIKARLRGEEDKYDGSLKEKIEEADHSGVDQNDESVTRRLKGLKLETGMPVLSDSVNEEAFLPGSLEAELVSEQEDEPVVELIPKTQSLKSMEKEELSKVEDLKVPMKEFEHSSTDATGNEEHTTQRNGTLVAEFGQNISRKEQLSKLRREIGDLRNQENMLVEQLTEPASEYHHLENELELLKAAVEMAFYHQHPVDFYVEDLNRQVEAGRQKLVELEVQWDAFRKPMEERKRSVEDSLYAEKPEVLEKLQKAKNVELGTEAVIFEIQKRKEEHSRLSAELENQPKIASRKSYIHRISEITKNSRKLDTDIERILQETRELQLENNPIQERLHRSYAVLEEMVFRDAKNDPVRRQAYRLLTSIHESFEQISEKILAMDRMRREAAEQDAKLTTMTSHSLDINKLQTDLEVIRKENEYLEQKLQHN</sequence>
<evidence type="ECO:0000256" key="1">
    <source>
        <dbReference type="SAM" id="Coils"/>
    </source>
</evidence>
<dbReference type="PANTHER" id="PTHR15668">
    <property type="entry name" value="JM1 PROTEIN"/>
    <property type="match status" value="1"/>
</dbReference>
<feature type="domain" description="CCDC22 coiled-coil" evidence="2">
    <location>
        <begin position="11"/>
        <end position="514"/>
    </location>
</feature>
<evidence type="ECO:0000259" key="2">
    <source>
        <dbReference type="Pfam" id="PF05667"/>
    </source>
</evidence>
<dbReference type="AlphaFoldDB" id="A0A9Q0L372"/>
<evidence type="ECO:0000313" key="4">
    <source>
        <dbReference type="Proteomes" id="UP001141806"/>
    </source>
</evidence>